<dbReference type="InterPro" id="IPR002885">
    <property type="entry name" value="PPR_rpt"/>
</dbReference>
<dbReference type="FunFam" id="1.25.40.10:FF:001213">
    <property type="entry name" value="Pentatricopeptide repeat-containing protein, mitochondrial"/>
    <property type="match status" value="1"/>
</dbReference>
<feature type="repeat" description="PPR" evidence="2">
    <location>
        <begin position="222"/>
        <end position="256"/>
    </location>
</feature>
<dbReference type="Pfam" id="PF20431">
    <property type="entry name" value="E_motif"/>
    <property type="match status" value="1"/>
</dbReference>
<accession>A0A804HXS7</accession>
<dbReference type="EnsemblPlants" id="Ma02_t00430.1">
    <property type="protein sequence ID" value="Ma02_p00430.1"/>
    <property type="gene ID" value="Ma02_g00430"/>
</dbReference>
<dbReference type="OrthoDB" id="185373at2759"/>
<evidence type="ECO:0000256" key="1">
    <source>
        <dbReference type="ARBA" id="ARBA00022737"/>
    </source>
</evidence>
<dbReference type="InterPro" id="IPR011990">
    <property type="entry name" value="TPR-like_helical_dom_sf"/>
</dbReference>
<name>A0A804HXS7_MUSAM</name>
<dbReference type="NCBIfam" id="TIGR00756">
    <property type="entry name" value="PPR"/>
    <property type="match status" value="3"/>
</dbReference>
<protein>
    <submittedName>
        <fullName evidence="3">(wild Malaysian banana) hypothetical protein</fullName>
    </submittedName>
</protein>
<dbReference type="InterPro" id="IPR046960">
    <property type="entry name" value="PPR_At4g14850-like_plant"/>
</dbReference>
<dbReference type="FunFam" id="1.25.40.10:FF:000344">
    <property type="entry name" value="Pentatricopeptide repeat-containing protein"/>
    <property type="match status" value="1"/>
</dbReference>
<feature type="repeat" description="PPR" evidence="2">
    <location>
        <begin position="325"/>
        <end position="359"/>
    </location>
</feature>
<dbReference type="FunCoup" id="A0A804HXS7">
    <property type="interactions" value="510"/>
</dbReference>
<keyword evidence="1" id="KW-0677">Repeat</keyword>
<reference evidence="4" key="2">
    <citation type="submission" date="2021-05" db="UniProtKB">
        <authorList>
            <consortium name="EnsemblPlants"/>
        </authorList>
    </citation>
    <scope>IDENTIFICATION</scope>
    <source>
        <strain evidence="4">subsp. malaccensis</strain>
    </source>
</reference>
<dbReference type="GO" id="GO:0009451">
    <property type="term" value="P:RNA modification"/>
    <property type="evidence" value="ECO:0000318"/>
    <property type="project" value="GO_Central"/>
</dbReference>
<dbReference type="OMA" id="MSNIFCG"/>
<dbReference type="Gramene" id="Ma02_t00430.1">
    <property type="protein sequence ID" value="Ma02_p00430.1"/>
    <property type="gene ID" value="Ma02_g00430"/>
</dbReference>
<dbReference type="EMBL" id="HG996467">
    <property type="protein sequence ID" value="CAG1860827.1"/>
    <property type="molecule type" value="Genomic_DNA"/>
</dbReference>
<dbReference type="Proteomes" id="UP000012960">
    <property type="component" value="Unplaced"/>
</dbReference>
<feature type="repeat" description="PPR" evidence="2">
    <location>
        <begin position="293"/>
        <end position="323"/>
    </location>
</feature>
<dbReference type="Pfam" id="PF01535">
    <property type="entry name" value="PPR"/>
    <property type="match status" value="6"/>
</dbReference>
<reference evidence="3" key="1">
    <citation type="submission" date="2021-03" db="EMBL/GenBank/DDBJ databases">
        <authorList>
            <consortium name="Genoscope - CEA"/>
            <person name="William W."/>
        </authorList>
    </citation>
    <scope>NUCLEOTIDE SEQUENCE</scope>
    <source>
        <strain evidence="3">Doubled-haploid Pahang</strain>
    </source>
</reference>
<dbReference type="PROSITE" id="PS51375">
    <property type="entry name" value="PPR"/>
    <property type="match status" value="3"/>
</dbReference>
<evidence type="ECO:0000313" key="4">
    <source>
        <dbReference type="EnsemblPlants" id="Ma02_p00430.1"/>
    </source>
</evidence>
<dbReference type="InParanoid" id="A0A804HXS7"/>
<proteinExistence type="predicted"/>
<dbReference type="KEGG" id="mus:103973801"/>
<sequence length="504" mass="56391">MPWFTKASFTPRIVHHSLSASSPISHCSSAARTMLLPMPSFLPPARVDDLLLSVLLKHQPKRGPSLQVHSVLVITALHRNHMDHTGIRVWNTLIRHYALGCFPQEAIHLYKQMERLCCCHPLPTDTFTFSFLLKSCANLSQPCAGAQFHGLTVKKGLACNVYVDTALVNMYATCGSLVEAKRAFDEMPNKNSVSWNAMITALASWGELAFSRLLFSQMPDRNVISWTGLIDGYTRADRPLESFYLFRQMMAEGLMPTEITVLAIAPAISSLGALDKVQALHAYSEKRGLSLLDVRVENSLIDMYGKCGSMEDSYKFFEHMGSRRNLVSWTSIASGFAMHGMANEAMKLFDEMRTRNFKPNRVTFLSMLNACNHGGLVEAGLRLFISMVYYYGIEPEIKHYGCMIDLLGRAGRLKEAEDMIAGMPMVVNVVVWRTLLGGCSKHGEVEIGERVMRRIMELEKGYSGDYVVLSNMLIEAGRFDDAEGVRRLMDERNVPKVPGLSLIT</sequence>
<dbReference type="Pfam" id="PF13041">
    <property type="entry name" value="PPR_2"/>
    <property type="match status" value="1"/>
</dbReference>
<dbReference type="PANTHER" id="PTHR47926">
    <property type="entry name" value="PENTATRICOPEPTIDE REPEAT-CONTAINING PROTEIN"/>
    <property type="match status" value="1"/>
</dbReference>
<keyword evidence="5" id="KW-1185">Reference proteome</keyword>
<evidence type="ECO:0000256" key="2">
    <source>
        <dbReference type="PROSITE-ProRule" id="PRU00708"/>
    </source>
</evidence>
<dbReference type="Gene3D" id="1.25.40.10">
    <property type="entry name" value="Tetratricopeptide repeat domain"/>
    <property type="match status" value="4"/>
</dbReference>
<dbReference type="GO" id="GO:0003723">
    <property type="term" value="F:RNA binding"/>
    <property type="evidence" value="ECO:0007669"/>
    <property type="project" value="InterPro"/>
</dbReference>
<evidence type="ECO:0000313" key="5">
    <source>
        <dbReference type="Proteomes" id="UP000012960"/>
    </source>
</evidence>
<gene>
    <name evidence="3" type="ORF">GSMUA_57210.1</name>
</gene>
<dbReference type="InterPro" id="IPR046848">
    <property type="entry name" value="E_motif"/>
</dbReference>
<dbReference type="AlphaFoldDB" id="A0A804HXS7"/>
<dbReference type="PANTHER" id="PTHR47926:SF460">
    <property type="entry name" value="OS01G0815900 PROTEIN"/>
    <property type="match status" value="1"/>
</dbReference>
<organism evidence="4 5">
    <name type="scientific">Musa acuminata subsp. malaccensis</name>
    <name type="common">Wild banana</name>
    <name type="synonym">Musa malaccensis</name>
    <dbReference type="NCBI Taxonomy" id="214687"/>
    <lineage>
        <taxon>Eukaryota</taxon>
        <taxon>Viridiplantae</taxon>
        <taxon>Streptophyta</taxon>
        <taxon>Embryophyta</taxon>
        <taxon>Tracheophyta</taxon>
        <taxon>Spermatophyta</taxon>
        <taxon>Magnoliopsida</taxon>
        <taxon>Liliopsida</taxon>
        <taxon>Zingiberales</taxon>
        <taxon>Musaceae</taxon>
        <taxon>Musa</taxon>
    </lineage>
</organism>
<evidence type="ECO:0000313" key="3">
    <source>
        <dbReference type="EMBL" id="CAG1860827.1"/>
    </source>
</evidence>